<organism evidence="2 3">
    <name type="scientific">Microbacterium sorbitolivorans</name>
    <dbReference type="NCBI Taxonomy" id="1867410"/>
    <lineage>
        <taxon>Bacteria</taxon>
        <taxon>Bacillati</taxon>
        <taxon>Actinomycetota</taxon>
        <taxon>Actinomycetes</taxon>
        <taxon>Micrococcales</taxon>
        <taxon>Microbacteriaceae</taxon>
        <taxon>Microbacterium</taxon>
    </lineage>
</organism>
<dbReference type="OrthoDB" id="9773549at2"/>
<keyword evidence="2" id="KW-0378">Hydrolase</keyword>
<dbReference type="InterPro" id="IPR000073">
    <property type="entry name" value="AB_hydrolase_1"/>
</dbReference>
<feature type="domain" description="AB hydrolase-1" evidence="1">
    <location>
        <begin position="3"/>
        <end position="219"/>
    </location>
</feature>
<dbReference type="RefSeq" id="WP_114117544.1">
    <property type="nucleotide sequence ID" value="NZ_BMHU01000003.1"/>
</dbReference>
<accession>A0A367Y317</accession>
<dbReference type="SUPFAM" id="SSF53474">
    <property type="entry name" value="alpha/beta-Hydrolases"/>
    <property type="match status" value="1"/>
</dbReference>
<evidence type="ECO:0000313" key="3">
    <source>
        <dbReference type="Proteomes" id="UP000253508"/>
    </source>
</evidence>
<dbReference type="AlphaFoldDB" id="A0A367Y317"/>
<comment type="caution">
    <text evidence="2">The sequence shown here is derived from an EMBL/GenBank/DDBJ whole genome shotgun (WGS) entry which is preliminary data.</text>
</comment>
<dbReference type="Gene3D" id="3.40.50.1820">
    <property type="entry name" value="alpha/beta hydrolase"/>
    <property type="match status" value="1"/>
</dbReference>
<dbReference type="PANTHER" id="PTHR37017:SF11">
    <property type="entry name" value="ESTERASE_LIPASE_THIOESTERASE DOMAIN-CONTAINING PROTEIN"/>
    <property type="match status" value="1"/>
</dbReference>
<dbReference type="InterPro" id="IPR052897">
    <property type="entry name" value="Sec-Metab_Biosynth_Hydrolase"/>
</dbReference>
<evidence type="ECO:0000259" key="1">
    <source>
        <dbReference type="Pfam" id="PF12697"/>
    </source>
</evidence>
<dbReference type="InterPro" id="IPR029058">
    <property type="entry name" value="AB_hydrolase_fold"/>
</dbReference>
<reference evidence="2 3" key="1">
    <citation type="submission" date="2018-07" db="EMBL/GenBank/DDBJ databases">
        <title>Microbacterium endoborsara sp. nov., a novel actinobacterium isolated from Borszczowia aralocaspica.</title>
        <authorList>
            <person name="An D."/>
        </authorList>
    </citation>
    <scope>NUCLEOTIDE SEQUENCE [LARGE SCALE GENOMIC DNA]</scope>
    <source>
        <strain evidence="2 3">C1.15228</strain>
    </source>
</reference>
<dbReference type="EMBL" id="QORO01000002">
    <property type="protein sequence ID" value="RCK59930.1"/>
    <property type="molecule type" value="Genomic_DNA"/>
</dbReference>
<gene>
    <name evidence="2" type="ORF">DTO57_07185</name>
</gene>
<dbReference type="Pfam" id="PF12697">
    <property type="entry name" value="Abhydrolase_6"/>
    <property type="match status" value="1"/>
</dbReference>
<dbReference type="Proteomes" id="UP000253508">
    <property type="component" value="Unassembled WGS sequence"/>
</dbReference>
<dbReference type="GO" id="GO:0016787">
    <property type="term" value="F:hydrolase activity"/>
    <property type="evidence" value="ECO:0007669"/>
    <property type="project" value="UniProtKB-KW"/>
</dbReference>
<name>A0A367Y317_9MICO</name>
<keyword evidence="3" id="KW-1185">Reference proteome</keyword>
<sequence>MRILLVPGLWLDGASWGGIPHALEAAGHTVESLTLPGLGEASDLGIADWVAAVAERIDAAPDPVVLVGHSGGGNVVWGAADARPDRVARVVFVDTVPPANGFGISEFEVVDGAVPFPGWDAFDAPDIADLGENLRARIEAGARSVPPGVTTDPIALANPARFRIPVTLLMGSVDAEELAASLAEWPVFAEEFRQIEQVEVVVIGSGHWPQFSRPERLAELLVAAAR</sequence>
<evidence type="ECO:0000313" key="2">
    <source>
        <dbReference type="EMBL" id="RCK59930.1"/>
    </source>
</evidence>
<protein>
    <submittedName>
        <fullName evidence="2">Alpha/beta hydrolase</fullName>
    </submittedName>
</protein>
<proteinExistence type="predicted"/>
<dbReference type="PANTHER" id="PTHR37017">
    <property type="entry name" value="AB HYDROLASE-1 DOMAIN-CONTAINING PROTEIN-RELATED"/>
    <property type="match status" value="1"/>
</dbReference>